<dbReference type="InterPro" id="IPR007219">
    <property type="entry name" value="XnlR_reg_dom"/>
</dbReference>
<dbReference type="FunCoup" id="Q7SGM0">
    <property type="interactions" value="145"/>
</dbReference>
<dbReference type="GO" id="GO:0003677">
    <property type="term" value="F:DNA binding"/>
    <property type="evidence" value="ECO:0007669"/>
    <property type="project" value="InterPro"/>
</dbReference>
<feature type="compositionally biased region" description="Low complexity" evidence="4">
    <location>
        <begin position="113"/>
        <end position="130"/>
    </location>
</feature>
<dbReference type="GO" id="GO:0006351">
    <property type="term" value="P:DNA-templated transcription"/>
    <property type="evidence" value="ECO:0007669"/>
    <property type="project" value="InterPro"/>
</dbReference>
<feature type="region of interest" description="Disordered" evidence="4">
    <location>
        <begin position="109"/>
        <end position="232"/>
    </location>
</feature>
<dbReference type="InParanoid" id="Q7SGM0"/>
<dbReference type="PANTHER" id="PTHR43374:SF5">
    <property type="entry name" value="ZN(II)2CYS6 TRANSCRIPTION FACTOR (EUROFUNG)"/>
    <property type="match status" value="1"/>
</dbReference>
<evidence type="ECO:0000256" key="3">
    <source>
        <dbReference type="SAM" id="Coils"/>
    </source>
</evidence>
<dbReference type="OrthoDB" id="1747771at2759"/>
<feature type="compositionally biased region" description="Low complexity" evidence="4">
    <location>
        <begin position="858"/>
        <end position="882"/>
    </location>
</feature>
<dbReference type="InterPro" id="IPR001138">
    <property type="entry name" value="Zn2Cys6_DnaBD"/>
</dbReference>
<dbReference type="GO" id="GO:0008270">
    <property type="term" value="F:zinc ion binding"/>
    <property type="evidence" value="ECO:0007669"/>
    <property type="project" value="InterPro"/>
</dbReference>
<feature type="region of interest" description="Disordered" evidence="4">
    <location>
        <begin position="1"/>
        <end position="24"/>
    </location>
</feature>
<protein>
    <recommendedName>
        <fullName evidence="5">Zn(2)-C6 fungal-type domain-containing protein</fullName>
    </recommendedName>
</protein>
<keyword evidence="1" id="KW-0479">Metal-binding</keyword>
<feature type="region of interest" description="Disordered" evidence="4">
    <location>
        <begin position="909"/>
        <end position="940"/>
    </location>
</feature>
<evidence type="ECO:0000256" key="4">
    <source>
        <dbReference type="SAM" id="MobiDB-lite"/>
    </source>
</evidence>
<dbReference type="SMR" id="Q7SGM0"/>
<dbReference type="VEuPathDB" id="FungiDB:NCU08063"/>
<keyword evidence="3" id="KW-0175">Coiled coil</keyword>
<evidence type="ECO:0000256" key="2">
    <source>
        <dbReference type="ARBA" id="ARBA00023242"/>
    </source>
</evidence>
<dbReference type="AlphaFoldDB" id="Q7SGM0"/>
<dbReference type="InterPro" id="IPR036864">
    <property type="entry name" value="Zn2-C6_fun-type_DNA-bd_sf"/>
</dbReference>
<dbReference type="GO" id="GO:0016831">
    <property type="term" value="F:carboxy-lyase activity"/>
    <property type="evidence" value="ECO:0000318"/>
    <property type="project" value="GO_Central"/>
</dbReference>
<accession>Q7SGM0</accession>
<dbReference type="KEGG" id="ncr:NCU08063"/>
<feature type="coiled-coil region" evidence="3">
    <location>
        <begin position="233"/>
        <end position="260"/>
    </location>
</feature>
<evidence type="ECO:0000259" key="5">
    <source>
        <dbReference type="PROSITE" id="PS50048"/>
    </source>
</evidence>
<dbReference type="RefSeq" id="XP_965194.3">
    <property type="nucleotide sequence ID" value="XM_960101.3"/>
</dbReference>
<dbReference type="CDD" id="cd00067">
    <property type="entry name" value="GAL4"/>
    <property type="match status" value="1"/>
</dbReference>
<dbReference type="GO" id="GO:0000981">
    <property type="term" value="F:DNA-binding transcription factor activity, RNA polymerase II-specific"/>
    <property type="evidence" value="ECO:0007669"/>
    <property type="project" value="InterPro"/>
</dbReference>
<dbReference type="PANTHER" id="PTHR43374">
    <property type="entry name" value="FLAVIN PRENYLTRANSFERASE"/>
    <property type="match status" value="1"/>
</dbReference>
<reference evidence="6 7" key="1">
    <citation type="journal article" date="2003" name="Nature">
        <title>The genome sequence of the filamentous fungus Neurospora crassa.</title>
        <authorList>
            <person name="Galagan J.E."/>
            <person name="Calvo S.E."/>
            <person name="Borkovich K.A."/>
            <person name="Selker E.U."/>
            <person name="Read N.D."/>
            <person name="Jaffe D."/>
            <person name="FitzHugh W."/>
            <person name="Ma L.J."/>
            <person name="Smirnov S."/>
            <person name="Purcell S."/>
            <person name="Rehman B."/>
            <person name="Elkins T."/>
            <person name="Engels R."/>
            <person name="Wang S."/>
            <person name="Nielsen C.B."/>
            <person name="Butler J."/>
            <person name="Endrizzi M."/>
            <person name="Qui D."/>
            <person name="Ianakiev P."/>
            <person name="Bell-Pedersen D."/>
            <person name="Nelson M.A."/>
            <person name="Werner-Washburne M."/>
            <person name="Selitrennikoff C.P."/>
            <person name="Kinsey J.A."/>
            <person name="Braun E.L."/>
            <person name="Zelter A."/>
            <person name="Schulte U."/>
            <person name="Kothe G.O."/>
            <person name="Jedd G."/>
            <person name="Mewes W."/>
            <person name="Staben C."/>
            <person name="Marcotte E."/>
            <person name="Greenberg D."/>
            <person name="Roy A."/>
            <person name="Foley K."/>
            <person name="Naylor J."/>
            <person name="Stange-Thomann N."/>
            <person name="Barrett R."/>
            <person name="Gnerre S."/>
            <person name="Kamal M."/>
            <person name="Kamvysselis M."/>
            <person name="Mauceli E."/>
            <person name="Bielke C."/>
            <person name="Rudd S."/>
            <person name="Frishman D."/>
            <person name="Krystofova S."/>
            <person name="Rasmussen C."/>
            <person name="Metzenberg R.L."/>
            <person name="Perkins D.D."/>
            <person name="Kroken S."/>
            <person name="Cogoni C."/>
            <person name="Macino G."/>
            <person name="Catcheside D."/>
            <person name="Li W."/>
            <person name="Pratt R.J."/>
            <person name="Osmani S.A."/>
            <person name="DeSouza C.P."/>
            <person name="Glass L."/>
            <person name="Orbach M.J."/>
            <person name="Berglund J.A."/>
            <person name="Voelker R."/>
            <person name="Yarden O."/>
            <person name="Plamann M."/>
            <person name="Seiler S."/>
            <person name="Dunlap J."/>
            <person name="Radford A."/>
            <person name="Aramayo R."/>
            <person name="Natvig D.O."/>
            <person name="Alex L.A."/>
            <person name="Mannhaupt G."/>
            <person name="Ebbole D.J."/>
            <person name="Freitag M."/>
            <person name="Paulsen I."/>
            <person name="Sachs M.S."/>
            <person name="Lander E.S."/>
            <person name="Nusbaum C."/>
            <person name="Birren B."/>
        </authorList>
    </citation>
    <scope>NUCLEOTIDE SEQUENCE [LARGE SCALE GENOMIC DNA]</scope>
    <source>
        <strain evidence="7">ATCC 24698 / 74-OR23-1A / CBS 708.71 / DSM 1257 / FGSC 987</strain>
    </source>
</reference>
<feature type="compositionally biased region" description="Polar residues" evidence="4">
    <location>
        <begin position="263"/>
        <end position="285"/>
    </location>
</feature>
<feature type="compositionally biased region" description="Low complexity" evidence="4">
    <location>
        <begin position="219"/>
        <end position="229"/>
    </location>
</feature>
<feature type="compositionally biased region" description="Polar residues" evidence="4">
    <location>
        <begin position="205"/>
        <end position="214"/>
    </location>
</feature>
<dbReference type="PROSITE" id="PS00463">
    <property type="entry name" value="ZN2_CY6_FUNGAL_1"/>
    <property type="match status" value="1"/>
</dbReference>
<feature type="region of interest" description="Disordered" evidence="4">
    <location>
        <begin position="315"/>
        <end position="340"/>
    </location>
</feature>
<feature type="region of interest" description="Disordered" evidence="4">
    <location>
        <begin position="263"/>
        <end position="301"/>
    </location>
</feature>
<evidence type="ECO:0000313" key="7">
    <source>
        <dbReference type="Proteomes" id="UP000001805"/>
    </source>
</evidence>
<dbReference type="Pfam" id="PF00172">
    <property type="entry name" value="Zn_clus"/>
    <property type="match status" value="1"/>
</dbReference>
<dbReference type="Gene3D" id="4.10.240.10">
    <property type="entry name" value="Zn(2)-C6 fungal-type DNA-binding domain"/>
    <property type="match status" value="1"/>
</dbReference>
<dbReference type="Pfam" id="PF04082">
    <property type="entry name" value="Fungal_trans"/>
    <property type="match status" value="1"/>
</dbReference>
<dbReference type="SUPFAM" id="SSF57701">
    <property type="entry name" value="Zn2/Cys6 DNA-binding domain"/>
    <property type="match status" value="1"/>
</dbReference>
<dbReference type="CDD" id="cd12148">
    <property type="entry name" value="fungal_TF_MHR"/>
    <property type="match status" value="1"/>
</dbReference>
<gene>
    <name evidence="6" type="ORF">NCU08063</name>
</gene>
<dbReference type="SMART" id="SM00906">
    <property type="entry name" value="Fungal_trans"/>
    <property type="match status" value="1"/>
</dbReference>
<evidence type="ECO:0000313" key="6">
    <source>
        <dbReference type="EMBL" id="EAA35958.3"/>
    </source>
</evidence>
<feature type="domain" description="Zn(2)-C6 fungal-type" evidence="5">
    <location>
        <begin position="74"/>
        <end position="105"/>
    </location>
</feature>
<feature type="compositionally biased region" description="Low complexity" evidence="4">
    <location>
        <begin position="156"/>
        <end position="170"/>
    </location>
</feature>
<dbReference type="Proteomes" id="UP000001805">
    <property type="component" value="Chromosome 1, Linkage Group I"/>
</dbReference>
<dbReference type="HOGENOM" id="CLU_014095_3_0_1"/>
<keyword evidence="2" id="KW-0539">Nucleus</keyword>
<dbReference type="SMART" id="SM00066">
    <property type="entry name" value="GAL4"/>
    <property type="match status" value="1"/>
</dbReference>
<feature type="region of interest" description="Disordered" evidence="4">
    <location>
        <begin position="850"/>
        <end position="890"/>
    </location>
</feature>
<organism evidence="6 7">
    <name type="scientific">Neurospora crassa (strain ATCC 24698 / 74-OR23-1A / CBS 708.71 / DSM 1257 / FGSC 987)</name>
    <dbReference type="NCBI Taxonomy" id="367110"/>
    <lineage>
        <taxon>Eukaryota</taxon>
        <taxon>Fungi</taxon>
        <taxon>Dikarya</taxon>
        <taxon>Ascomycota</taxon>
        <taxon>Pezizomycotina</taxon>
        <taxon>Sordariomycetes</taxon>
        <taxon>Sordariomycetidae</taxon>
        <taxon>Sordariales</taxon>
        <taxon>Sordariaceae</taxon>
        <taxon>Neurospora</taxon>
    </lineage>
</organism>
<evidence type="ECO:0000256" key="1">
    <source>
        <dbReference type="ARBA" id="ARBA00022723"/>
    </source>
</evidence>
<proteinExistence type="predicted"/>
<dbReference type="PROSITE" id="PS50048">
    <property type="entry name" value="ZN2_CY6_FUNGAL_2"/>
    <property type="match status" value="1"/>
</dbReference>
<name>Q7SGM0_NEUCR</name>
<dbReference type="GeneID" id="3881374"/>
<keyword evidence="7" id="KW-1185">Reference proteome</keyword>
<dbReference type="STRING" id="367110.Q7SGM0"/>
<sequence length="940" mass="103777">MDPRSARPSTTTPGASNPFPSPSPSLSVAHIPGAVVPTIPVDVVSSDGININGYNTALVTELLRHKRKARDVKSCFPCRHRKVRCDGGLPCSNCVKRDHVSLCRRVTTTPGASSSVTTKSTVTKRISSSVAATSPRSVGGGDPYNAGSNGFATFDPTTTGPQQQQQQGQQHNGYLDHSSPDVGVNGCSGYPPPPQPQTRGPHQIASPNPQLQQPRDNHLPPLVQSQPQPQHDDDSILERLENIERQIQALKSDLVQRRSNRAYQNAGNQQPHAQPDAQTPSVSQYSEHHHHHQQPDTPDLLPRLDSLVAATTTTTTYGNHHSASHHNDNRKPSSTQARYGATPPAISQLEATSLFRGKHFVEEATGATIFLGRRADPPLSLGCFQDPATLFSPGGDAGLNGQGGAGGVRHHQVQLTPRTYPFTNLWTPEAKLGDVCRTLPCQSDIVRYWQAFETYVYPFYPILMAPDEFRASIYAFLSRQPMMSRAQQQEAEGGMGNGNGMAGGPTMSWIEENTDPSWLALLFSVLACGTQFSEDTAEERYLRSKVFVCSAFQCLRTANLFFKTDLNQIQAMALICHCLRNNLETNSAWILLGATIRLAQSIGLHEASMPGSQGAWASEVHRSQAAHLWRMIIWQDTFLSLTYDRPPVATSTILHNDMLGTHRHLASSRSSSVNPDPTKYTFTETVFRVCLVVLDWTREGTATAQSPTALLGTEKDRRYSQIHSLLHFKRQFELVHQDAAQYLRDDSHCKTRQEHLERLGLLIHGASALCRMYRSCVISLREDRGQQAGYDAVGIQGQEEEQLTSEYAMHATEAVRGFLDMYQLSPTVCRSWPFVHNAVSSAVMLREILVGGGGPGGSSTPTSSHQQHQQHQQQQQQQQGSGMQALREEWARRSEPLVQKLIAVLEKEERESEWLDADTNVRHSGPHSRALRALKESYGR</sequence>
<dbReference type="InterPro" id="IPR004507">
    <property type="entry name" value="UbiX-like"/>
</dbReference>
<dbReference type="EMBL" id="CM002236">
    <property type="protein sequence ID" value="EAA35958.3"/>
    <property type="molecule type" value="Genomic_DNA"/>
</dbReference>